<evidence type="ECO:0000313" key="4">
    <source>
        <dbReference type="Proteomes" id="UP000264062"/>
    </source>
</evidence>
<dbReference type="Proteomes" id="UP000264062">
    <property type="component" value="Unassembled WGS sequence"/>
</dbReference>
<reference evidence="3 4" key="1">
    <citation type="journal article" date="2018" name="Nat. Biotechnol.">
        <title>A standardized bacterial taxonomy based on genome phylogeny substantially revises the tree of life.</title>
        <authorList>
            <person name="Parks D.H."/>
            <person name="Chuvochina M."/>
            <person name="Waite D.W."/>
            <person name="Rinke C."/>
            <person name="Skarshewski A."/>
            <person name="Chaumeil P.A."/>
            <person name="Hugenholtz P."/>
        </authorList>
    </citation>
    <scope>NUCLEOTIDE SEQUENCE [LARGE SCALE GENOMIC DNA]</scope>
    <source>
        <strain evidence="3">UBA9956</strain>
    </source>
</reference>
<evidence type="ECO:0000256" key="1">
    <source>
        <dbReference type="ARBA" id="ARBA00022801"/>
    </source>
</evidence>
<organism evidence="3 4">
    <name type="scientific">candidate division WOR-3 bacterium</name>
    <dbReference type="NCBI Taxonomy" id="2052148"/>
    <lineage>
        <taxon>Bacteria</taxon>
        <taxon>Bacteria division WOR-3</taxon>
    </lineage>
</organism>
<dbReference type="Pfam" id="PF01520">
    <property type="entry name" value="Amidase_3"/>
    <property type="match status" value="1"/>
</dbReference>
<dbReference type="Gene3D" id="3.40.630.40">
    <property type="entry name" value="Zn-dependent exopeptidases"/>
    <property type="match status" value="1"/>
</dbReference>
<dbReference type="InterPro" id="IPR050695">
    <property type="entry name" value="N-acetylmuramoyl_amidase_3"/>
</dbReference>
<evidence type="ECO:0000313" key="3">
    <source>
        <dbReference type="EMBL" id="HAV92098.1"/>
    </source>
</evidence>
<dbReference type="GO" id="GO:0009253">
    <property type="term" value="P:peptidoglycan catabolic process"/>
    <property type="evidence" value="ECO:0007669"/>
    <property type="project" value="InterPro"/>
</dbReference>
<protein>
    <recommendedName>
        <fullName evidence="2">MurNAc-LAA domain-containing protein</fullName>
    </recommendedName>
</protein>
<accession>A0A350H982</accession>
<proteinExistence type="predicted"/>
<dbReference type="SUPFAM" id="SSF53187">
    <property type="entry name" value="Zn-dependent exopeptidases"/>
    <property type="match status" value="1"/>
</dbReference>
<dbReference type="PANTHER" id="PTHR30404">
    <property type="entry name" value="N-ACETYLMURAMOYL-L-ALANINE AMIDASE"/>
    <property type="match status" value="1"/>
</dbReference>
<dbReference type="GO" id="GO:0030288">
    <property type="term" value="C:outer membrane-bounded periplasmic space"/>
    <property type="evidence" value="ECO:0007669"/>
    <property type="project" value="TreeGrafter"/>
</dbReference>
<dbReference type="GO" id="GO:0008745">
    <property type="term" value="F:N-acetylmuramoyl-L-alanine amidase activity"/>
    <property type="evidence" value="ECO:0007669"/>
    <property type="project" value="InterPro"/>
</dbReference>
<dbReference type="FunFam" id="3.40.630.40:FF:000005">
    <property type="entry name" value="N-acetylmuramoyl-L-alanine amidase (AmiA)"/>
    <property type="match status" value="1"/>
</dbReference>
<feature type="domain" description="MurNAc-LAA" evidence="2">
    <location>
        <begin position="315"/>
        <end position="466"/>
    </location>
</feature>
<dbReference type="CDD" id="cd02696">
    <property type="entry name" value="MurNAc-LAA"/>
    <property type="match status" value="1"/>
</dbReference>
<dbReference type="SMART" id="SM00646">
    <property type="entry name" value="Ami_3"/>
    <property type="match status" value="1"/>
</dbReference>
<name>A0A350H982_UNCW3</name>
<keyword evidence="1" id="KW-0378">Hydrolase</keyword>
<evidence type="ECO:0000259" key="2">
    <source>
        <dbReference type="SMART" id="SM00646"/>
    </source>
</evidence>
<dbReference type="InterPro" id="IPR002508">
    <property type="entry name" value="MurNAc-LAA_cat"/>
</dbReference>
<dbReference type="PANTHER" id="PTHR30404:SF0">
    <property type="entry name" value="N-ACETYLMURAMOYL-L-ALANINE AMIDASE AMIC"/>
    <property type="match status" value="1"/>
</dbReference>
<dbReference type="AlphaFoldDB" id="A0A350H982"/>
<gene>
    <name evidence="3" type="ORF">DCW38_02835</name>
</gene>
<sequence length="478" mass="54769">MKGIRSEKIKYALSFFILFVFIFAFSDEYFIIENNNRTDSLLVYSIDNAEYVDLNILTSAVLVTTNFKKTQEEFRIETERSYVILLINSPFYKSGGNMFKMAHSPVYYKDIILFPLNSIKSVFEKILPENTIFDSNKLTVKSALKVLGINETDNSIKILLNGRPEFTHEAGDRDIIIFLKNTSIDENKFRMKNSKKLIRILEPSNDKNESTVIITYAPEYQFSTIASSADSIVILFLKRPKTDTLNNIFSLKTIIIDAGHGGKDPGAIGPSGVQEKTMNLDMAQRLKKLINAGYKNIDVIMTRDKDKFVSLSERTQLANKYPNAIFLSIHCNASKNKSSKGFETYFLSNAKTDWERAVEARENSSLTFDLPDDERKGLDFILWDLAQNEFLSASSRLAEFIQTEYEVKYKAENRGLKQAGFYVLKGNYMPAVLIETAFLSNKDEEKKLKSKDFRQEIAQLIYNGLSKYLKEYEKKNSK</sequence>
<dbReference type="EMBL" id="DMZY01000085">
    <property type="protein sequence ID" value="HAV92098.1"/>
    <property type="molecule type" value="Genomic_DNA"/>
</dbReference>
<comment type="caution">
    <text evidence="3">The sequence shown here is derived from an EMBL/GenBank/DDBJ whole genome shotgun (WGS) entry which is preliminary data.</text>
</comment>